<dbReference type="eggNOG" id="ENOG502QZR2">
    <property type="taxonomic scope" value="Eukaryota"/>
</dbReference>
<feature type="compositionally biased region" description="Acidic residues" evidence="2">
    <location>
        <begin position="133"/>
        <end position="154"/>
    </location>
</feature>
<dbReference type="SUPFAM" id="SSF46565">
    <property type="entry name" value="Chaperone J-domain"/>
    <property type="match status" value="1"/>
</dbReference>
<sequence>MSWGRFHRSPFRSGIPAMARCSRHTAAPPPRTVVVIDEDDDDLDDGPSNDEEVFIIDGAEAKGRADFGGKTKRGNSSSSNVINIDDDEDEEEGGGVDRAGPSTAGATGSPATATPGRVSPRNRYGLDSISDSYDSDSSEGDSDEDDSSDCEILDDTSGSARKQWEKAASKKCMPQHRRSFRNGMASTSTSSAESSTQPDERVENGADFHINECIYKYFNDDVLNEGVPNNTSGEKFGAKPSVPDVHECPKDSSSNANEAEDCNATFGIGPDPARDDEPTHSHQRVVPEKTTERSQSPHIDEAFKPEDCTGYSFISANRVFPACSSADWKDENPIFVSTPEKLDEKLPDSTSSQKNEVPTDAHYKNTAKNKDRCPATDNGSLNGQLTEDPPFSSRCSWQSEKNSSHLDANCCASAGCMPPQKDLVDGHEKPGQSALAQDAVDLQDGLIGIREKHKESEEYKRAQEEEWAARQRQLQIQAEEAQRLRKRKKAEAMRLLDMEKRQKQRLEEVRESQRKNEENIQLKEKYRGVVRLELEDMERRYIDMASILRALGIAVESGEVKAAYKQALLKFHPDRVSRSDMYQQVKAEETFKFISRLKEKLLCAF</sequence>
<dbReference type="STRING" id="77586.A0A0D9VZ41"/>
<dbReference type="Gramene" id="LPERR03G28960.1">
    <property type="protein sequence ID" value="LPERR03G28960.1"/>
    <property type="gene ID" value="LPERR03G28960"/>
</dbReference>
<dbReference type="PANTHER" id="PTHR36335">
    <property type="entry name" value="CHAPERONE DNAJ-DOMAIN SUPERFAMILY PROTEIN"/>
    <property type="match status" value="1"/>
</dbReference>
<evidence type="ECO:0000313" key="5">
    <source>
        <dbReference type="Proteomes" id="UP000032180"/>
    </source>
</evidence>
<dbReference type="AlphaFoldDB" id="A0A0D9VZ41"/>
<feature type="region of interest" description="Disordered" evidence="2">
    <location>
        <begin position="229"/>
        <end position="303"/>
    </location>
</feature>
<dbReference type="InterPro" id="IPR036869">
    <property type="entry name" value="J_dom_sf"/>
</dbReference>
<dbReference type="CDD" id="cd06257">
    <property type="entry name" value="DnaJ"/>
    <property type="match status" value="1"/>
</dbReference>
<feature type="compositionally biased region" description="Acidic residues" evidence="2">
    <location>
        <begin position="36"/>
        <end position="54"/>
    </location>
</feature>
<reference evidence="5" key="2">
    <citation type="submission" date="2013-12" db="EMBL/GenBank/DDBJ databases">
        <authorList>
            <person name="Yu Y."/>
            <person name="Lee S."/>
            <person name="de Baynast K."/>
            <person name="Wissotski M."/>
            <person name="Liu L."/>
            <person name="Talag J."/>
            <person name="Goicoechea J."/>
            <person name="Angelova A."/>
            <person name="Jetty R."/>
            <person name="Kudrna D."/>
            <person name="Golser W."/>
            <person name="Rivera L."/>
            <person name="Zhang J."/>
            <person name="Wing R."/>
        </authorList>
    </citation>
    <scope>NUCLEOTIDE SEQUENCE</scope>
</reference>
<evidence type="ECO:0000256" key="1">
    <source>
        <dbReference type="SAM" id="Coils"/>
    </source>
</evidence>
<dbReference type="HOGENOM" id="CLU_029575_0_0_1"/>
<proteinExistence type="predicted"/>
<evidence type="ECO:0000313" key="4">
    <source>
        <dbReference type="EnsemblPlants" id="LPERR03G28960.1"/>
    </source>
</evidence>
<evidence type="ECO:0000256" key="2">
    <source>
        <dbReference type="SAM" id="MobiDB-lite"/>
    </source>
</evidence>
<reference evidence="4" key="3">
    <citation type="submission" date="2015-04" db="UniProtKB">
        <authorList>
            <consortium name="EnsemblPlants"/>
        </authorList>
    </citation>
    <scope>IDENTIFICATION</scope>
</reference>
<dbReference type="GO" id="GO:0005783">
    <property type="term" value="C:endoplasmic reticulum"/>
    <property type="evidence" value="ECO:0007669"/>
    <property type="project" value="UniProtKB-ARBA"/>
</dbReference>
<dbReference type="PANTHER" id="PTHR36335:SF1">
    <property type="entry name" value="CHAPERONE DNAJ-DOMAIN SUPERFAMILY PROTEIN"/>
    <property type="match status" value="1"/>
</dbReference>
<feature type="region of interest" description="Disordered" evidence="2">
    <location>
        <begin position="338"/>
        <end position="394"/>
    </location>
</feature>
<protein>
    <recommendedName>
        <fullName evidence="3">J domain-containing protein</fullName>
    </recommendedName>
</protein>
<feature type="compositionally biased region" description="Basic and acidic residues" evidence="2">
    <location>
        <begin position="272"/>
        <end position="292"/>
    </location>
</feature>
<reference evidence="4 5" key="1">
    <citation type="submission" date="2012-08" db="EMBL/GenBank/DDBJ databases">
        <title>Oryza genome evolution.</title>
        <authorList>
            <person name="Wing R.A."/>
        </authorList>
    </citation>
    <scope>NUCLEOTIDE SEQUENCE</scope>
</reference>
<keyword evidence="1" id="KW-0175">Coiled coil</keyword>
<dbReference type="InterPro" id="IPR001623">
    <property type="entry name" value="DnaJ_domain"/>
</dbReference>
<accession>A0A0D9VZ41</accession>
<feature type="region of interest" description="Disordered" evidence="2">
    <location>
        <begin position="20"/>
        <end position="205"/>
    </location>
</feature>
<name>A0A0D9VZ41_9ORYZ</name>
<feature type="compositionally biased region" description="Low complexity" evidence="2">
    <location>
        <begin position="74"/>
        <end position="83"/>
    </location>
</feature>
<feature type="coiled-coil region" evidence="1">
    <location>
        <begin position="471"/>
        <end position="523"/>
    </location>
</feature>
<feature type="compositionally biased region" description="Acidic residues" evidence="2">
    <location>
        <begin position="84"/>
        <end position="94"/>
    </location>
</feature>
<organism evidence="4 5">
    <name type="scientific">Leersia perrieri</name>
    <dbReference type="NCBI Taxonomy" id="77586"/>
    <lineage>
        <taxon>Eukaryota</taxon>
        <taxon>Viridiplantae</taxon>
        <taxon>Streptophyta</taxon>
        <taxon>Embryophyta</taxon>
        <taxon>Tracheophyta</taxon>
        <taxon>Spermatophyta</taxon>
        <taxon>Magnoliopsida</taxon>
        <taxon>Liliopsida</taxon>
        <taxon>Poales</taxon>
        <taxon>Poaceae</taxon>
        <taxon>BOP clade</taxon>
        <taxon>Oryzoideae</taxon>
        <taxon>Oryzeae</taxon>
        <taxon>Oryzinae</taxon>
        <taxon>Leersia</taxon>
    </lineage>
</organism>
<evidence type="ECO:0000259" key="3">
    <source>
        <dbReference type="PROSITE" id="PS50076"/>
    </source>
</evidence>
<dbReference type="EnsemblPlants" id="LPERR03G28960.1">
    <property type="protein sequence ID" value="LPERR03G28960.1"/>
    <property type="gene ID" value="LPERR03G28960"/>
</dbReference>
<feature type="compositionally biased region" description="Low complexity" evidence="2">
    <location>
        <begin position="99"/>
        <end position="116"/>
    </location>
</feature>
<feature type="compositionally biased region" description="Low complexity" evidence="2">
    <location>
        <begin position="185"/>
        <end position="196"/>
    </location>
</feature>
<keyword evidence="5" id="KW-1185">Reference proteome</keyword>
<feature type="compositionally biased region" description="Basic and acidic residues" evidence="2">
    <location>
        <begin position="357"/>
        <end position="374"/>
    </location>
</feature>
<dbReference type="Proteomes" id="UP000032180">
    <property type="component" value="Chromosome 3"/>
</dbReference>
<feature type="compositionally biased region" description="Basic and acidic residues" evidence="2">
    <location>
        <begin position="59"/>
        <end position="69"/>
    </location>
</feature>
<feature type="domain" description="J" evidence="3">
    <location>
        <begin position="540"/>
        <end position="605"/>
    </location>
</feature>
<dbReference type="PROSITE" id="PS50076">
    <property type="entry name" value="DNAJ_2"/>
    <property type="match status" value="1"/>
</dbReference>
<dbReference type="Gene3D" id="1.10.287.110">
    <property type="entry name" value="DnaJ domain"/>
    <property type="match status" value="1"/>
</dbReference>